<dbReference type="InterPro" id="IPR036594">
    <property type="entry name" value="Meth_synthase_dom"/>
</dbReference>
<dbReference type="InterPro" id="IPR047057">
    <property type="entry name" value="MerR_fam"/>
</dbReference>
<evidence type="ECO:0000313" key="7">
    <source>
        <dbReference type="Proteomes" id="UP000600565"/>
    </source>
</evidence>
<feature type="domain" description="HTH merR-type" evidence="5">
    <location>
        <begin position="5"/>
        <end position="71"/>
    </location>
</feature>
<evidence type="ECO:0000259" key="5">
    <source>
        <dbReference type="PROSITE" id="PS50937"/>
    </source>
</evidence>
<keyword evidence="2" id="KW-0805">Transcription regulation</keyword>
<dbReference type="SUPFAM" id="SSF52242">
    <property type="entry name" value="Cobalamin (vitamin B12)-binding domain"/>
    <property type="match status" value="1"/>
</dbReference>
<evidence type="ECO:0000256" key="1">
    <source>
        <dbReference type="ARBA" id="ARBA00022491"/>
    </source>
</evidence>
<dbReference type="PANTHER" id="PTHR30204:SF69">
    <property type="entry name" value="MERR-FAMILY TRANSCRIPTIONAL REGULATOR"/>
    <property type="match status" value="1"/>
</dbReference>
<keyword evidence="4" id="KW-0804">Transcription</keyword>
<dbReference type="Pfam" id="PF13411">
    <property type="entry name" value="MerR_1"/>
    <property type="match status" value="1"/>
</dbReference>
<dbReference type="PANTHER" id="PTHR30204">
    <property type="entry name" value="REDOX-CYCLING DRUG-SENSING TRANSCRIPTIONAL ACTIVATOR SOXR"/>
    <property type="match status" value="1"/>
</dbReference>
<dbReference type="Proteomes" id="UP000600565">
    <property type="component" value="Unassembled WGS sequence"/>
</dbReference>
<keyword evidence="7" id="KW-1185">Reference proteome</keyword>
<comment type="caution">
    <text evidence="6">The sequence shown here is derived from an EMBL/GenBank/DDBJ whole genome shotgun (WGS) entry which is preliminary data.</text>
</comment>
<dbReference type="RefSeq" id="WP_191704240.1">
    <property type="nucleotide sequence ID" value="NZ_JACSPW010000010.1"/>
</dbReference>
<evidence type="ECO:0000256" key="4">
    <source>
        <dbReference type="ARBA" id="ARBA00023163"/>
    </source>
</evidence>
<dbReference type="PROSITE" id="PS50937">
    <property type="entry name" value="HTH_MERR_2"/>
    <property type="match status" value="1"/>
</dbReference>
<keyword evidence="3" id="KW-0238">DNA-binding</keyword>
<organism evidence="6 7">
    <name type="scientific">Solibacillus merdavium</name>
    <dbReference type="NCBI Taxonomy" id="2762218"/>
    <lineage>
        <taxon>Bacteria</taxon>
        <taxon>Bacillati</taxon>
        <taxon>Bacillota</taxon>
        <taxon>Bacilli</taxon>
        <taxon>Bacillales</taxon>
        <taxon>Caryophanaceae</taxon>
        <taxon>Solibacillus</taxon>
    </lineage>
</organism>
<gene>
    <name evidence="6" type="ORF">H9632_11615</name>
</gene>
<dbReference type="InterPro" id="IPR003759">
    <property type="entry name" value="Cbl-bd_cap"/>
</dbReference>
<evidence type="ECO:0000256" key="3">
    <source>
        <dbReference type="ARBA" id="ARBA00023125"/>
    </source>
</evidence>
<dbReference type="InterPro" id="IPR000551">
    <property type="entry name" value="MerR-type_HTH_dom"/>
</dbReference>
<dbReference type="Gene3D" id="1.10.1240.10">
    <property type="entry name" value="Methionine synthase domain"/>
    <property type="match status" value="1"/>
</dbReference>
<sequence>MVKKTYSIQQVSDITNLSKQLIRKWEDRYQIIQPERLDNGYRFYSEDEVQTLIQLKNHINNGMTIKQAVDHYLKYKDTPEVNPITFFHKALIKAGTEGDEHEILHLLEQAHHKFGVEKLIHEIVVPFLHEIGQLWCENAWGEYQEAISSQTVRDFLSHIRRHFYVPEDAPLVLGSCLPGERHEIPMQILLIQCMLRGYRTLMLGPSPAPTAIQSTIALKKPAIVLLTGSTEIAFTEFAQSITTLEKLAQAHQDISFYIGGAGAEIYYSEFELKALKLSRTINDIIPAKKN</sequence>
<accession>A0ABR8XP58</accession>
<keyword evidence="1" id="KW-0678">Repressor</keyword>
<dbReference type="SUPFAM" id="SSF46955">
    <property type="entry name" value="Putative DNA-binding domain"/>
    <property type="match status" value="1"/>
</dbReference>
<dbReference type="InterPro" id="IPR036724">
    <property type="entry name" value="Cobalamin-bd_sf"/>
</dbReference>
<dbReference type="Pfam" id="PF02607">
    <property type="entry name" value="B12-binding_2"/>
    <property type="match status" value="1"/>
</dbReference>
<dbReference type="Gene3D" id="3.40.50.280">
    <property type="entry name" value="Cobalamin-binding domain"/>
    <property type="match status" value="1"/>
</dbReference>
<evidence type="ECO:0000256" key="2">
    <source>
        <dbReference type="ARBA" id="ARBA00023015"/>
    </source>
</evidence>
<name>A0ABR8XP58_9BACL</name>
<dbReference type="EMBL" id="JACSPW010000010">
    <property type="protein sequence ID" value="MBD8033715.1"/>
    <property type="molecule type" value="Genomic_DNA"/>
</dbReference>
<dbReference type="SMART" id="SM00422">
    <property type="entry name" value="HTH_MERR"/>
    <property type="match status" value="1"/>
</dbReference>
<reference evidence="6 7" key="1">
    <citation type="submission" date="2020-08" db="EMBL/GenBank/DDBJ databases">
        <title>A Genomic Blueprint of the Chicken Gut Microbiome.</title>
        <authorList>
            <person name="Gilroy R."/>
            <person name="Ravi A."/>
            <person name="Getino M."/>
            <person name="Pursley I."/>
            <person name="Horton D.L."/>
            <person name="Alikhan N.-F."/>
            <person name="Baker D."/>
            <person name="Gharbi K."/>
            <person name="Hall N."/>
            <person name="Watson M."/>
            <person name="Adriaenssens E.M."/>
            <person name="Foster-Nyarko E."/>
            <person name="Jarju S."/>
            <person name="Secka A."/>
            <person name="Antonio M."/>
            <person name="Oren A."/>
            <person name="Chaudhuri R."/>
            <person name="La Ragione R.M."/>
            <person name="Hildebrand F."/>
            <person name="Pallen M.J."/>
        </authorList>
    </citation>
    <scope>NUCLEOTIDE SEQUENCE [LARGE SCALE GENOMIC DNA]</scope>
    <source>
        <strain evidence="6 7">Sa1YVA6</strain>
    </source>
</reference>
<protein>
    <submittedName>
        <fullName evidence="6">MerR family transcriptional regulator</fullName>
    </submittedName>
</protein>
<dbReference type="Gene3D" id="1.10.1660.10">
    <property type="match status" value="1"/>
</dbReference>
<evidence type="ECO:0000313" key="6">
    <source>
        <dbReference type="EMBL" id="MBD8033715.1"/>
    </source>
</evidence>
<dbReference type="InterPro" id="IPR009061">
    <property type="entry name" value="DNA-bd_dom_put_sf"/>
</dbReference>
<proteinExistence type="predicted"/>